<protein>
    <recommendedName>
        <fullName evidence="4">Zinc finger CHC2-type domain-containing protein</fullName>
    </recommendedName>
</protein>
<dbReference type="GO" id="GO:0006269">
    <property type="term" value="P:DNA replication, synthesis of primer"/>
    <property type="evidence" value="ECO:0007669"/>
    <property type="project" value="TreeGrafter"/>
</dbReference>
<sequence>MTRDEALQIKIEDYLSSIGIQVAKSVGNNLWFSLREDDKTPSFKIDTKENVWYDFGIGKGGNIIDLVQLIHGYDFHHAMLELENRKGTLSTISTTVFKDVAKQQSSMVLLKVKNLFSFPLKNYVEERGINLEIASKYFKEIEFELKGRKQFALGLKNDKGGFELRNKLLKSSIGDKAVTTINKGKDKVAIFEGMFDFLSFITKYPNAEEAYTFKILNTVSYLNFEEEDNYSIALNKLRNVFKDELKNLDDKVKYEIDIYKNLIENIPYKEYHLLLDNDEAGDRAVICFKEAFSFSDIHDQRNLYDGYVDYNEMLKSEMQNSNNKNIKIR</sequence>
<dbReference type="SMART" id="SM00400">
    <property type="entry name" value="ZnF_CHCC"/>
    <property type="match status" value="1"/>
</dbReference>
<dbReference type="PANTHER" id="PTHR30313:SF2">
    <property type="entry name" value="DNA PRIMASE"/>
    <property type="match status" value="1"/>
</dbReference>
<dbReference type="InterPro" id="IPR036977">
    <property type="entry name" value="DNA_primase_Znf_CHC2"/>
</dbReference>
<keyword evidence="2" id="KW-0863">Zinc-finger</keyword>
<dbReference type="InterPro" id="IPR002694">
    <property type="entry name" value="Znf_CHC2"/>
</dbReference>
<reference evidence="6" key="1">
    <citation type="journal article" date="2016" name="J. Zhejiang Univ. Sci. B">
        <title>Antibiotic resistance mechanisms of Myroides sp.</title>
        <authorList>
            <person name="Hu S."/>
            <person name="Yuan S."/>
            <person name="Qu H."/>
            <person name="Jiang T."/>
            <person name="Zhou Y."/>
            <person name="Wang M."/>
            <person name="Ming D."/>
        </authorList>
    </citation>
    <scope>NUCLEOTIDE SEQUENCE [LARGE SCALE GENOMIC DNA]</scope>
    <source>
        <strain evidence="6">PR63039</strain>
    </source>
</reference>
<accession>A0AAI8C7J4</accession>
<name>A0AAI8C7J4_9FLAO</name>
<dbReference type="Pfam" id="PF01807">
    <property type="entry name" value="Zn_ribbon_DnaG"/>
    <property type="match status" value="1"/>
</dbReference>
<dbReference type="GO" id="GO:0005737">
    <property type="term" value="C:cytoplasm"/>
    <property type="evidence" value="ECO:0007669"/>
    <property type="project" value="TreeGrafter"/>
</dbReference>
<keyword evidence="1" id="KW-0479">Metal-binding</keyword>
<dbReference type="KEGG" id="mod:AS202_19885"/>
<dbReference type="Gene3D" id="3.40.1360.10">
    <property type="match status" value="1"/>
</dbReference>
<dbReference type="SUPFAM" id="SSF57783">
    <property type="entry name" value="Zinc beta-ribbon"/>
    <property type="match status" value="1"/>
</dbReference>
<dbReference type="EMBL" id="CP013691">
    <property type="protein sequence ID" value="ALU28444.1"/>
    <property type="molecule type" value="Genomic_DNA"/>
</dbReference>
<geneLocation type="plasmid" evidence="5 6">
    <name>p63039</name>
</geneLocation>
<organism evidence="5 6">
    <name type="scientific">Myroides odoratimimus</name>
    <dbReference type="NCBI Taxonomy" id="76832"/>
    <lineage>
        <taxon>Bacteria</taxon>
        <taxon>Pseudomonadati</taxon>
        <taxon>Bacteroidota</taxon>
        <taxon>Flavobacteriia</taxon>
        <taxon>Flavobacteriales</taxon>
        <taxon>Flavobacteriaceae</taxon>
        <taxon>Myroides</taxon>
    </lineage>
</organism>
<keyword evidence="3" id="KW-0862">Zinc</keyword>
<proteinExistence type="predicted"/>
<dbReference type="InterPro" id="IPR050219">
    <property type="entry name" value="DnaG_primase"/>
</dbReference>
<dbReference type="GO" id="GO:0008270">
    <property type="term" value="F:zinc ion binding"/>
    <property type="evidence" value="ECO:0007669"/>
    <property type="project" value="UniProtKB-KW"/>
</dbReference>
<feature type="domain" description="Zinc finger CHC2-type" evidence="4">
    <location>
        <begin position="37"/>
        <end position="83"/>
    </location>
</feature>
<dbReference type="GO" id="GO:0003677">
    <property type="term" value="F:DNA binding"/>
    <property type="evidence" value="ECO:0007669"/>
    <property type="project" value="InterPro"/>
</dbReference>
<dbReference type="GO" id="GO:0003899">
    <property type="term" value="F:DNA-directed RNA polymerase activity"/>
    <property type="evidence" value="ECO:0007669"/>
    <property type="project" value="InterPro"/>
</dbReference>
<dbReference type="Proteomes" id="UP000069030">
    <property type="component" value="Plasmid p63039"/>
</dbReference>
<evidence type="ECO:0000259" key="4">
    <source>
        <dbReference type="SMART" id="SM00400"/>
    </source>
</evidence>
<evidence type="ECO:0000313" key="6">
    <source>
        <dbReference type="Proteomes" id="UP000069030"/>
    </source>
</evidence>
<dbReference type="AlphaFoldDB" id="A0AAI8C7J4"/>
<dbReference type="RefSeq" id="WP_058700089.1">
    <property type="nucleotide sequence ID" value="NZ_CP013691.1"/>
</dbReference>
<evidence type="ECO:0000256" key="1">
    <source>
        <dbReference type="ARBA" id="ARBA00022723"/>
    </source>
</evidence>
<keyword evidence="5" id="KW-0614">Plasmid</keyword>
<dbReference type="Gene3D" id="3.90.580.10">
    <property type="entry name" value="Zinc finger, CHC2-type domain"/>
    <property type="match status" value="1"/>
</dbReference>
<gene>
    <name evidence="5" type="ORF">AS202_19885</name>
</gene>
<evidence type="ECO:0000256" key="2">
    <source>
        <dbReference type="ARBA" id="ARBA00022771"/>
    </source>
</evidence>
<evidence type="ECO:0000256" key="3">
    <source>
        <dbReference type="ARBA" id="ARBA00022833"/>
    </source>
</evidence>
<dbReference type="PANTHER" id="PTHR30313">
    <property type="entry name" value="DNA PRIMASE"/>
    <property type="match status" value="1"/>
</dbReference>
<evidence type="ECO:0000313" key="5">
    <source>
        <dbReference type="EMBL" id="ALU28444.1"/>
    </source>
</evidence>